<evidence type="ECO:0000256" key="1">
    <source>
        <dbReference type="ARBA" id="ARBA00004533"/>
    </source>
</evidence>
<keyword evidence="6 7" id="KW-0012">Acyltransferase</keyword>
<dbReference type="PANTHER" id="PTHR30606:SF10">
    <property type="entry name" value="PHOSPHATIDYLINOSITOL MANNOSIDE ACYLTRANSFERASE"/>
    <property type="match status" value="1"/>
</dbReference>
<dbReference type="NCBIfam" id="NF005919">
    <property type="entry name" value="PRK07920.1"/>
    <property type="match status" value="1"/>
</dbReference>
<dbReference type="PANTHER" id="PTHR30606">
    <property type="entry name" value="LIPID A BIOSYNTHESIS LAUROYL ACYLTRANSFERASE"/>
    <property type="match status" value="1"/>
</dbReference>
<dbReference type="EC" id="2.3.1.-" evidence="7"/>
<dbReference type="GO" id="GO:0016746">
    <property type="term" value="F:acyltransferase activity"/>
    <property type="evidence" value="ECO:0007669"/>
    <property type="project" value="UniProtKB-KW"/>
</dbReference>
<evidence type="ECO:0000313" key="7">
    <source>
        <dbReference type="EMBL" id="VFA82213.1"/>
    </source>
</evidence>
<dbReference type="CDD" id="cd07984">
    <property type="entry name" value="LPLAT_LABLAT-like"/>
    <property type="match status" value="1"/>
</dbReference>
<dbReference type="GeneID" id="60748964"/>
<evidence type="ECO:0000256" key="5">
    <source>
        <dbReference type="ARBA" id="ARBA00023136"/>
    </source>
</evidence>
<evidence type="ECO:0000256" key="4">
    <source>
        <dbReference type="ARBA" id="ARBA00022679"/>
    </source>
</evidence>
<protein>
    <submittedName>
        <fullName evidence="7">Phosphatidylinositol mannoside acyltransferase</fullName>
        <ecNumber evidence="7">2.3.1.-</ecNumber>
    </submittedName>
</protein>
<evidence type="ECO:0000313" key="8">
    <source>
        <dbReference type="Proteomes" id="UP000360750"/>
    </source>
</evidence>
<keyword evidence="3" id="KW-0997">Cell inner membrane</keyword>
<keyword evidence="4 7" id="KW-0808">Transferase</keyword>
<dbReference type="AlphaFoldDB" id="A0ABD7UZB7"/>
<keyword evidence="5" id="KW-0472">Membrane</keyword>
<evidence type="ECO:0000256" key="3">
    <source>
        <dbReference type="ARBA" id="ARBA00022519"/>
    </source>
</evidence>
<gene>
    <name evidence="7" type="ORF">NCTC8139_00928</name>
</gene>
<comment type="caution">
    <text evidence="7">The sequence shown here is derived from an EMBL/GenBank/DDBJ whole genome shotgun (WGS) entry which is preliminary data.</text>
</comment>
<comment type="subcellular location">
    <subcellularLocation>
        <location evidence="1">Cell inner membrane</location>
    </subcellularLocation>
</comment>
<name>A0ABD7UZB7_9ACTN</name>
<evidence type="ECO:0000256" key="2">
    <source>
        <dbReference type="ARBA" id="ARBA00022475"/>
    </source>
</evidence>
<evidence type="ECO:0000256" key="6">
    <source>
        <dbReference type="ARBA" id="ARBA00023315"/>
    </source>
</evidence>
<dbReference type="GO" id="GO:0005886">
    <property type="term" value="C:plasma membrane"/>
    <property type="evidence" value="ECO:0007669"/>
    <property type="project" value="UniProtKB-SubCell"/>
</dbReference>
<dbReference type="RefSeq" id="WP_109238460.1">
    <property type="nucleotide sequence ID" value="NZ_CAACYD010000005.1"/>
</dbReference>
<accession>A0ABD7UZB7</accession>
<reference evidence="7 8" key="1">
    <citation type="submission" date="2019-02" db="EMBL/GenBank/DDBJ databases">
        <authorList>
            <consortium name="Pathogen Informatics"/>
        </authorList>
    </citation>
    <scope>NUCLEOTIDE SEQUENCE [LARGE SCALE GENOMIC DNA]</scope>
    <source>
        <strain evidence="7 8">3012STDY6756503</strain>
    </source>
</reference>
<proteinExistence type="predicted"/>
<dbReference type="Pfam" id="PF03279">
    <property type="entry name" value="Lip_A_acyltrans"/>
    <property type="match status" value="1"/>
</dbReference>
<dbReference type="EMBL" id="CAACYD010000005">
    <property type="protein sequence ID" value="VFA82213.1"/>
    <property type="molecule type" value="Genomic_DNA"/>
</dbReference>
<dbReference type="InterPro" id="IPR004960">
    <property type="entry name" value="LipA_acyltrans"/>
</dbReference>
<dbReference type="GO" id="GO:0009247">
    <property type="term" value="P:glycolipid biosynthetic process"/>
    <property type="evidence" value="ECO:0007669"/>
    <property type="project" value="UniProtKB-ARBA"/>
</dbReference>
<organism evidence="7 8">
    <name type="scientific">Gordonia paraffinivorans</name>
    <dbReference type="NCBI Taxonomy" id="175628"/>
    <lineage>
        <taxon>Bacteria</taxon>
        <taxon>Bacillati</taxon>
        <taxon>Actinomycetota</taxon>
        <taxon>Actinomycetes</taxon>
        <taxon>Mycobacteriales</taxon>
        <taxon>Gordoniaceae</taxon>
        <taxon>Gordonia</taxon>
    </lineage>
</organism>
<dbReference type="Proteomes" id="UP000360750">
    <property type="component" value="Unassembled WGS sequence"/>
</dbReference>
<sequence length="307" mass="33838">MIDLSALTADLGYRAGWAAVRHAPERVARTVFDRAGEFAGRRDGGPEQLRRNLSRVLGVEPAEVPDDLVADAMRSYARYWCEAFRLPAQDRATASSRVHVPDEDRARLDAGLAKGKGVILALPHTGNWDMAGVWLVHHYGRFATVAERLRPESLFNQFVAYRETLGFEIFPLSGGEQPPFAALAERLRAGGIVCLLGERDINRHGVPVEFFGERTRMPAGSARLAIETGAALFAVHHWFDEAPYSAMCCGEEIDTSGGVEETTQKLADAFAENIAAHPADWHMLQPLWEADWTDRQKARMNDTGGAA</sequence>
<keyword evidence="2" id="KW-1003">Cell membrane</keyword>